<feature type="transmembrane region" description="Helical" evidence="2">
    <location>
        <begin position="27"/>
        <end position="47"/>
    </location>
</feature>
<name>A0ABD5VHX4_9EURY</name>
<reference evidence="3 4" key="1">
    <citation type="journal article" date="2019" name="Int. J. Syst. Evol. Microbiol.">
        <title>The Global Catalogue of Microorganisms (GCM) 10K type strain sequencing project: providing services to taxonomists for standard genome sequencing and annotation.</title>
        <authorList>
            <consortium name="The Broad Institute Genomics Platform"/>
            <consortium name="The Broad Institute Genome Sequencing Center for Infectious Disease"/>
            <person name="Wu L."/>
            <person name="Ma J."/>
        </authorList>
    </citation>
    <scope>NUCLEOTIDE SEQUENCE [LARGE SCALE GENOMIC DNA]</scope>
    <source>
        <strain evidence="3 4">GX26</strain>
    </source>
</reference>
<dbReference type="EMBL" id="JBHSXN010000001">
    <property type="protein sequence ID" value="MFC6952486.1"/>
    <property type="molecule type" value="Genomic_DNA"/>
</dbReference>
<keyword evidence="2" id="KW-1133">Transmembrane helix</keyword>
<sequence length="83" mass="8591">MPSKRDRPAAPASQADQRPRTSTKHDVLLELAVCCLALVAAGTITTTDALPDLLVFFAFLGTVAIAAGTAALACYELVTSDAD</sequence>
<comment type="caution">
    <text evidence="3">The sequence shown here is derived from an EMBL/GenBank/DDBJ whole genome shotgun (WGS) entry which is preliminary data.</text>
</comment>
<protein>
    <submittedName>
        <fullName evidence="3">Uncharacterized protein</fullName>
    </submittedName>
</protein>
<gene>
    <name evidence="3" type="ORF">ACFQGB_06385</name>
</gene>
<organism evidence="3 4">
    <name type="scientific">Halorubellus litoreus</name>
    <dbReference type="NCBI Taxonomy" id="755308"/>
    <lineage>
        <taxon>Archaea</taxon>
        <taxon>Methanobacteriati</taxon>
        <taxon>Methanobacteriota</taxon>
        <taxon>Stenosarchaea group</taxon>
        <taxon>Halobacteria</taxon>
        <taxon>Halobacteriales</taxon>
        <taxon>Halorubellaceae</taxon>
        <taxon>Halorubellus</taxon>
    </lineage>
</organism>
<evidence type="ECO:0000313" key="4">
    <source>
        <dbReference type="Proteomes" id="UP001596395"/>
    </source>
</evidence>
<dbReference type="AlphaFoldDB" id="A0ABD5VHX4"/>
<accession>A0ABD5VHX4</accession>
<proteinExistence type="predicted"/>
<evidence type="ECO:0000313" key="3">
    <source>
        <dbReference type="EMBL" id="MFC6952486.1"/>
    </source>
</evidence>
<dbReference type="RefSeq" id="WP_336349462.1">
    <property type="nucleotide sequence ID" value="NZ_JAZAQL010000001.1"/>
</dbReference>
<evidence type="ECO:0000256" key="2">
    <source>
        <dbReference type="SAM" id="Phobius"/>
    </source>
</evidence>
<keyword evidence="4" id="KW-1185">Reference proteome</keyword>
<feature type="region of interest" description="Disordered" evidence="1">
    <location>
        <begin position="1"/>
        <end position="22"/>
    </location>
</feature>
<dbReference type="Proteomes" id="UP001596395">
    <property type="component" value="Unassembled WGS sequence"/>
</dbReference>
<evidence type="ECO:0000256" key="1">
    <source>
        <dbReference type="SAM" id="MobiDB-lite"/>
    </source>
</evidence>
<keyword evidence="2" id="KW-0472">Membrane</keyword>
<keyword evidence="2" id="KW-0812">Transmembrane</keyword>
<feature type="transmembrane region" description="Helical" evidence="2">
    <location>
        <begin position="53"/>
        <end position="78"/>
    </location>
</feature>